<dbReference type="GO" id="GO:0044780">
    <property type="term" value="P:bacterial-type flagellum assembly"/>
    <property type="evidence" value="ECO:0007669"/>
    <property type="project" value="InterPro"/>
</dbReference>
<dbReference type="EMBL" id="PGET01000001">
    <property type="protein sequence ID" value="PJJ31188.1"/>
    <property type="molecule type" value="Genomic_DNA"/>
</dbReference>
<dbReference type="Pfam" id="PF05130">
    <property type="entry name" value="FlgN"/>
    <property type="match status" value="1"/>
</dbReference>
<accession>A0A2M8ZCN1</accession>
<evidence type="ECO:0000313" key="3">
    <source>
        <dbReference type="Proteomes" id="UP000231092"/>
    </source>
</evidence>
<protein>
    <submittedName>
        <fullName evidence="2">FlgN protein</fullName>
    </submittedName>
</protein>
<dbReference type="SUPFAM" id="SSF140566">
    <property type="entry name" value="FlgN-like"/>
    <property type="match status" value="1"/>
</dbReference>
<dbReference type="Gene3D" id="1.20.58.300">
    <property type="entry name" value="FlgN-like"/>
    <property type="match status" value="1"/>
</dbReference>
<dbReference type="OrthoDB" id="1907866at2"/>
<evidence type="ECO:0000256" key="1">
    <source>
        <dbReference type="ARBA" id="ARBA00022795"/>
    </source>
</evidence>
<dbReference type="InterPro" id="IPR036679">
    <property type="entry name" value="FlgN-like_sf"/>
</dbReference>
<organism evidence="2 3">
    <name type="scientific">[Clostridium] celerecrescens 18A</name>
    <dbReference type="NCBI Taxonomy" id="1286362"/>
    <lineage>
        <taxon>Bacteria</taxon>
        <taxon>Bacillati</taxon>
        <taxon>Bacillota</taxon>
        <taxon>Clostridia</taxon>
        <taxon>Lachnospirales</taxon>
        <taxon>Lachnospiraceae</taxon>
        <taxon>Lacrimispora</taxon>
    </lineage>
</organism>
<dbReference type="RefSeq" id="WP_157803221.1">
    <property type="nucleotide sequence ID" value="NZ_PGET01000001.1"/>
</dbReference>
<keyword evidence="1" id="KW-1005">Bacterial flagellum biogenesis</keyword>
<dbReference type="AlphaFoldDB" id="A0A2M8ZCN1"/>
<dbReference type="InterPro" id="IPR007809">
    <property type="entry name" value="FlgN-like"/>
</dbReference>
<proteinExistence type="predicted"/>
<name>A0A2M8ZCN1_9FIRM</name>
<dbReference type="Proteomes" id="UP000231092">
    <property type="component" value="Unassembled WGS sequence"/>
</dbReference>
<evidence type="ECO:0000313" key="2">
    <source>
        <dbReference type="EMBL" id="PJJ31188.1"/>
    </source>
</evidence>
<comment type="caution">
    <text evidence="2">The sequence shown here is derived from an EMBL/GenBank/DDBJ whole genome shotgun (WGS) entry which is preliminary data.</text>
</comment>
<sequence length="142" mass="16516">MNDFTAVIEDMIQLFQDLVQVEQIKLEAAKKNRVTYVEDCMNKEQASILKLRGLDKKREDCQERLGMKGDTFQQILSKVPEGEEHNQLKELFDRLSYQVRLFQEISDGARTMIELNLHMIDKAIRNSQGKMAPDNAKWEGLL</sequence>
<reference evidence="2 3" key="1">
    <citation type="submission" date="2017-11" db="EMBL/GenBank/DDBJ databases">
        <title>Understudied soil microbes with underappreciated capabilities: Untangling the Clostridium saccharolyticum group.</title>
        <authorList>
            <person name="Leschine S."/>
        </authorList>
    </citation>
    <scope>NUCLEOTIDE SEQUENCE [LARGE SCALE GENOMIC DNA]</scope>
    <source>
        <strain evidence="2 3">18A</strain>
    </source>
</reference>
<gene>
    <name evidence="2" type="ORF">H171_4828</name>
</gene>